<accession>A0A5P1FSF8</accession>
<organism evidence="2 3">
    <name type="scientific">Asparagus officinalis</name>
    <name type="common">Garden asparagus</name>
    <dbReference type="NCBI Taxonomy" id="4686"/>
    <lineage>
        <taxon>Eukaryota</taxon>
        <taxon>Viridiplantae</taxon>
        <taxon>Streptophyta</taxon>
        <taxon>Embryophyta</taxon>
        <taxon>Tracheophyta</taxon>
        <taxon>Spermatophyta</taxon>
        <taxon>Magnoliopsida</taxon>
        <taxon>Liliopsida</taxon>
        <taxon>Asparagales</taxon>
        <taxon>Asparagaceae</taxon>
        <taxon>Asparagoideae</taxon>
        <taxon>Asparagus</taxon>
    </lineage>
</organism>
<dbReference type="AlphaFoldDB" id="A0A5P1FSF8"/>
<dbReference type="EMBL" id="CM007381">
    <property type="protein sequence ID" value="ONK79929.1"/>
    <property type="molecule type" value="Genomic_DNA"/>
</dbReference>
<name>A0A5P1FSF8_ASPOF</name>
<feature type="region of interest" description="Disordered" evidence="1">
    <location>
        <begin position="62"/>
        <end position="95"/>
    </location>
</feature>
<protein>
    <submittedName>
        <fullName evidence="2">Uncharacterized protein</fullName>
    </submittedName>
</protein>
<sequence>MWVHPDLLDDEQWTAQPSKEAKRKYCNVVTAILDTDDAAMTALTDSEEDTNVFATRAGKEFAKQYPARTENPAGPPARPAAAVPPNPDEPSSNRQPYRFNVLAQLKSIPARITVYDLLRLSRPTREALQEALADAEAFSTHFSKETEIEQGCTTCCQVSERQIHCTTFTPEDMLIKNTFFHDASKDR</sequence>
<gene>
    <name evidence="2" type="ORF">A4U43_C01F11940</name>
</gene>
<proteinExistence type="predicted"/>
<evidence type="ECO:0000256" key="1">
    <source>
        <dbReference type="SAM" id="MobiDB-lite"/>
    </source>
</evidence>
<keyword evidence="3" id="KW-1185">Reference proteome</keyword>
<dbReference type="Gramene" id="ONK79929">
    <property type="protein sequence ID" value="ONK79929"/>
    <property type="gene ID" value="A4U43_C01F11940"/>
</dbReference>
<evidence type="ECO:0000313" key="3">
    <source>
        <dbReference type="Proteomes" id="UP000243459"/>
    </source>
</evidence>
<feature type="compositionally biased region" description="Pro residues" evidence="1">
    <location>
        <begin position="73"/>
        <end position="88"/>
    </location>
</feature>
<reference evidence="3" key="1">
    <citation type="journal article" date="2017" name="Nat. Commun.">
        <title>The asparagus genome sheds light on the origin and evolution of a young Y chromosome.</title>
        <authorList>
            <person name="Harkess A."/>
            <person name="Zhou J."/>
            <person name="Xu C."/>
            <person name="Bowers J.E."/>
            <person name="Van der Hulst R."/>
            <person name="Ayyampalayam S."/>
            <person name="Mercati F."/>
            <person name="Riccardi P."/>
            <person name="McKain M.R."/>
            <person name="Kakrana A."/>
            <person name="Tang H."/>
            <person name="Ray J."/>
            <person name="Groenendijk J."/>
            <person name="Arikit S."/>
            <person name="Mathioni S.M."/>
            <person name="Nakano M."/>
            <person name="Shan H."/>
            <person name="Telgmann-Rauber A."/>
            <person name="Kanno A."/>
            <person name="Yue Z."/>
            <person name="Chen H."/>
            <person name="Li W."/>
            <person name="Chen Y."/>
            <person name="Xu X."/>
            <person name="Zhang Y."/>
            <person name="Luo S."/>
            <person name="Chen H."/>
            <person name="Gao J."/>
            <person name="Mao Z."/>
            <person name="Pires J.C."/>
            <person name="Luo M."/>
            <person name="Kudrna D."/>
            <person name="Wing R.A."/>
            <person name="Meyers B.C."/>
            <person name="Yi K."/>
            <person name="Kong H."/>
            <person name="Lavrijsen P."/>
            <person name="Sunseri F."/>
            <person name="Falavigna A."/>
            <person name="Ye Y."/>
            <person name="Leebens-Mack J.H."/>
            <person name="Chen G."/>
        </authorList>
    </citation>
    <scope>NUCLEOTIDE SEQUENCE [LARGE SCALE GENOMIC DNA]</scope>
    <source>
        <strain evidence="3">cv. DH0086</strain>
    </source>
</reference>
<dbReference type="Proteomes" id="UP000243459">
    <property type="component" value="Chromosome 1"/>
</dbReference>
<evidence type="ECO:0000313" key="2">
    <source>
        <dbReference type="EMBL" id="ONK79929.1"/>
    </source>
</evidence>